<dbReference type="Proteomes" id="UP000252995">
    <property type="component" value="Unassembled WGS sequence"/>
</dbReference>
<organism evidence="3 4">
    <name type="scientific">Marinobacter pelagius</name>
    <dbReference type="NCBI Taxonomy" id="379482"/>
    <lineage>
        <taxon>Bacteria</taxon>
        <taxon>Pseudomonadati</taxon>
        <taxon>Pseudomonadota</taxon>
        <taxon>Gammaproteobacteria</taxon>
        <taxon>Pseudomonadales</taxon>
        <taxon>Marinobacteraceae</taxon>
        <taxon>Marinobacter</taxon>
    </lineage>
</organism>
<sequence length="648" mass="73461">MNTDSVLARLFSRTTIIFLFVTVLCLVSASFYTYLEDRKLETISLSAMRMGSWNLAQLGNEASAFDREMALMAAGVGDPEEFMLRYDVLWSRYDYLLTSKESLPTRRHQDNKQRLTALFTSLKALEPSFATRLENPIADWSAVATEWNRQKAAIQQLVIDNFVGDETGQLMIGVEASRNRLANLRFFTLAALVIVFLYMAFAFLFVRKQSRTDPVTGLPNSNYLASIRGVDPARMIVICEIRQFQLVLSEYGNEAAIELARLFAGKLKAHLGTEDEVIQLGLSEYVLLLAPGQHETIEEMIEELVTATTFDWRIHESDVPISAVFGVDPPCEGNCPDWNTRYQQAHRGLAQAHLKGVSYSINNEDLRRQIEEERQIFTGLRKFLKGEPGPLRLSLVYQPIVSVENRHLVTGAEVLLRCRDDNIGFVPPNRVVDLCEHFGLGVEFGQWLFRQIARETRQLYRDLGYRGTLSINLNPAMLGDHLVADVKNLLIEQGIPASTLCMEITEDNAALEFERINQLIDRLHEQGVIFALDDFGTGHSSLEYVRELKVDRVKIDRCFVDGIELDEDKSRFLGSIIAMADQAYMKSVIEGVENEPQWQKVSELGGSLIQGYHAHRPMPFNDYMALLMDPKTGYPTETSRQLAPFTDY</sequence>
<accession>A0A366GWN0</accession>
<evidence type="ECO:0000313" key="3">
    <source>
        <dbReference type="EMBL" id="RBP32616.1"/>
    </source>
</evidence>
<dbReference type="PANTHER" id="PTHR33121:SF70">
    <property type="entry name" value="SIGNALING PROTEIN YKOW"/>
    <property type="match status" value="1"/>
</dbReference>
<dbReference type="SMART" id="SM00052">
    <property type="entry name" value="EAL"/>
    <property type="match status" value="1"/>
</dbReference>
<evidence type="ECO:0000256" key="1">
    <source>
        <dbReference type="SAM" id="Phobius"/>
    </source>
</evidence>
<dbReference type="AlphaFoldDB" id="A0A366GWN0"/>
<dbReference type="Pfam" id="PF00990">
    <property type="entry name" value="GGDEF"/>
    <property type="match status" value="1"/>
</dbReference>
<dbReference type="PROSITE" id="PS50883">
    <property type="entry name" value="EAL"/>
    <property type="match status" value="1"/>
</dbReference>
<feature type="transmembrane region" description="Helical" evidence="1">
    <location>
        <begin position="16"/>
        <end position="35"/>
    </location>
</feature>
<feature type="transmembrane region" description="Helical" evidence="1">
    <location>
        <begin position="186"/>
        <end position="206"/>
    </location>
</feature>
<evidence type="ECO:0000259" key="2">
    <source>
        <dbReference type="PROSITE" id="PS50883"/>
    </source>
</evidence>
<keyword evidence="1" id="KW-1133">Transmembrane helix</keyword>
<gene>
    <name evidence="3" type="ORF">DET50_103177</name>
</gene>
<comment type="caution">
    <text evidence="3">The sequence shown here is derived from an EMBL/GenBank/DDBJ whole genome shotgun (WGS) entry which is preliminary data.</text>
</comment>
<dbReference type="CDD" id="cd01948">
    <property type="entry name" value="EAL"/>
    <property type="match status" value="1"/>
</dbReference>
<dbReference type="EMBL" id="QNRO01000003">
    <property type="protein sequence ID" value="RBP32616.1"/>
    <property type="molecule type" value="Genomic_DNA"/>
</dbReference>
<dbReference type="SMART" id="SM00267">
    <property type="entry name" value="GGDEF"/>
    <property type="match status" value="1"/>
</dbReference>
<dbReference type="InterPro" id="IPR029787">
    <property type="entry name" value="Nucleotide_cyclase"/>
</dbReference>
<keyword evidence="1" id="KW-0472">Membrane</keyword>
<dbReference type="OrthoDB" id="9816034at2"/>
<name>A0A366GWN0_9GAMM</name>
<dbReference type="Gene3D" id="3.30.70.270">
    <property type="match status" value="1"/>
</dbReference>
<dbReference type="Gene3D" id="3.20.20.450">
    <property type="entry name" value="EAL domain"/>
    <property type="match status" value="1"/>
</dbReference>
<dbReference type="InterPro" id="IPR000160">
    <property type="entry name" value="GGDEF_dom"/>
</dbReference>
<feature type="domain" description="EAL" evidence="2">
    <location>
        <begin position="373"/>
        <end position="631"/>
    </location>
</feature>
<dbReference type="InterPro" id="IPR035919">
    <property type="entry name" value="EAL_sf"/>
</dbReference>
<dbReference type="InterPro" id="IPR001633">
    <property type="entry name" value="EAL_dom"/>
</dbReference>
<proteinExistence type="predicted"/>
<reference evidence="3 4" key="1">
    <citation type="submission" date="2018-06" db="EMBL/GenBank/DDBJ databases">
        <title>Freshwater and sediment microbial communities from various areas in North America, analyzing microbe dynamics in response to fracking.</title>
        <authorList>
            <person name="Lamendella R."/>
        </authorList>
    </citation>
    <scope>NUCLEOTIDE SEQUENCE [LARGE SCALE GENOMIC DNA]</scope>
    <source>
        <strain evidence="3 4">114J</strain>
    </source>
</reference>
<dbReference type="Pfam" id="PF00563">
    <property type="entry name" value="EAL"/>
    <property type="match status" value="1"/>
</dbReference>
<keyword evidence="1" id="KW-0812">Transmembrane</keyword>
<dbReference type="GO" id="GO:0071111">
    <property type="term" value="F:cyclic-guanylate-specific phosphodiesterase activity"/>
    <property type="evidence" value="ECO:0007669"/>
    <property type="project" value="InterPro"/>
</dbReference>
<protein>
    <submittedName>
        <fullName evidence="3">EAL domain-containing protein (Putative c-di-GMP-specific phosphodiesterase class I)</fullName>
    </submittedName>
</protein>
<dbReference type="SUPFAM" id="SSF141868">
    <property type="entry name" value="EAL domain-like"/>
    <property type="match status" value="1"/>
</dbReference>
<dbReference type="RefSeq" id="WP_113861742.1">
    <property type="nucleotide sequence ID" value="NZ_QNRO01000003.1"/>
</dbReference>
<dbReference type="SUPFAM" id="SSF55073">
    <property type="entry name" value="Nucleotide cyclase"/>
    <property type="match status" value="1"/>
</dbReference>
<evidence type="ECO:0000313" key="4">
    <source>
        <dbReference type="Proteomes" id="UP000252995"/>
    </source>
</evidence>
<dbReference type="InterPro" id="IPR050706">
    <property type="entry name" value="Cyclic-di-GMP_PDE-like"/>
</dbReference>
<dbReference type="InterPro" id="IPR043128">
    <property type="entry name" value="Rev_trsase/Diguanyl_cyclase"/>
</dbReference>
<dbReference type="PANTHER" id="PTHR33121">
    <property type="entry name" value="CYCLIC DI-GMP PHOSPHODIESTERASE PDEF"/>
    <property type="match status" value="1"/>
</dbReference>